<dbReference type="InterPro" id="IPR025711">
    <property type="entry name" value="PepSY"/>
</dbReference>
<accession>A0ABW1TWU0</accession>
<reference evidence="4" key="1">
    <citation type="journal article" date="2019" name="Int. J. Syst. Evol. Microbiol.">
        <title>The Global Catalogue of Microorganisms (GCM) 10K type strain sequencing project: providing services to taxonomists for standard genome sequencing and annotation.</title>
        <authorList>
            <consortium name="The Broad Institute Genomics Platform"/>
            <consortium name="The Broad Institute Genome Sequencing Center for Infectious Disease"/>
            <person name="Wu L."/>
            <person name="Ma J."/>
        </authorList>
    </citation>
    <scope>NUCLEOTIDE SEQUENCE [LARGE SCALE GENOMIC DNA]</scope>
    <source>
        <strain evidence="4">CCUG 39402</strain>
    </source>
</reference>
<dbReference type="Gene3D" id="3.10.450.40">
    <property type="match status" value="1"/>
</dbReference>
<feature type="domain" description="PepSY" evidence="2">
    <location>
        <begin position="41"/>
        <end position="98"/>
    </location>
</feature>
<evidence type="ECO:0000313" key="3">
    <source>
        <dbReference type="EMBL" id="MFC6282131.1"/>
    </source>
</evidence>
<proteinExistence type="predicted"/>
<sequence>MSRFGKMSLLAVGLVSVIGAGGFAYAATQMENDGIPSTPAKIPLIQAVSAAELHANGKAVRAEYEKTKQGWVYDVEVVSGLKVFDVRVDADKGTVIASTEDKADRDDDHDKKD</sequence>
<keyword evidence="4" id="KW-1185">Reference proteome</keyword>
<evidence type="ECO:0000259" key="2">
    <source>
        <dbReference type="Pfam" id="PF03413"/>
    </source>
</evidence>
<comment type="caution">
    <text evidence="3">The sequence shown here is derived from an EMBL/GenBank/DDBJ whole genome shotgun (WGS) entry which is preliminary data.</text>
</comment>
<feature type="chain" id="PRO_5047501204" evidence="1">
    <location>
        <begin position="27"/>
        <end position="113"/>
    </location>
</feature>
<dbReference type="RefSeq" id="WP_377413792.1">
    <property type="nucleotide sequence ID" value="NZ_JBHSRS010000069.1"/>
</dbReference>
<evidence type="ECO:0000313" key="4">
    <source>
        <dbReference type="Proteomes" id="UP001596270"/>
    </source>
</evidence>
<evidence type="ECO:0000256" key="1">
    <source>
        <dbReference type="SAM" id="SignalP"/>
    </source>
</evidence>
<dbReference type="Pfam" id="PF03413">
    <property type="entry name" value="PepSY"/>
    <property type="match status" value="1"/>
</dbReference>
<name>A0ABW1TWU0_9BURK</name>
<feature type="signal peptide" evidence="1">
    <location>
        <begin position="1"/>
        <end position="26"/>
    </location>
</feature>
<protein>
    <submittedName>
        <fullName evidence="3">PepSY domain-containing protein</fullName>
    </submittedName>
</protein>
<gene>
    <name evidence="3" type="ORF">ACFQND_12930</name>
</gene>
<dbReference type="Proteomes" id="UP001596270">
    <property type="component" value="Unassembled WGS sequence"/>
</dbReference>
<keyword evidence="1" id="KW-0732">Signal</keyword>
<dbReference type="EMBL" id="JBHSRS010000069">
    <property type="protein sequence ID" value="MFC6282131.1"/>
    <property type="molecule type" value="Genomic_DNA"/>
</dbReference>
<organism evidence="3 4">
    <name type="scientific">Polaromonas aquatica</name>
    <dbReference type="NCBI Taxonomy" id="332657"/>
    <lineage>
        <taxon>Bacteria</taxon>
        <taxon>Pseudomonadati</taxon>
        <taxon>Pseudomonadota</taxon>
        <taxon>Betaproteobacteria</taxon>
        <taxon>Burkholderiales</taxon>
        <taxon>Comamonadaceae</taxon>
        <taxon>Polaromonas</taxon>
    </lineage>
</organism>